<dbReference type="Proteomes" id="UP000095282">
    <property type="component" value="Unplaced"/>
</dbReference>
<accession>A0A1I7T3Z1</accession>
<feature type="transmembrane region" description="Helical" evidence="1">
    <location>
        <begin position="67"/>
        <end position="87"/>
    </location>
</feature>
<keyword evidence="1" id="KW-0472">Membrane</keyword>
<dbReference type="AlphaFoldDB" id="A0A1I7T3Z1"/>
<evidence type="ECO:0000256" key="1">
    <source>
        <dbReference type="SAM" id="Phobius"/>
    </source>
</evidence>
<keyword evidence="1" id="KW-0812">Transmembrane</keyword>
<protein>
    <submittedName>
        <fullName evidence="3">Anoctamin</fullName>
    </submittedName>
</protein>
<evidence type="ECO:0000313" key="2">
    <source>
        <dbReference type="Proteomes" id="UP000095282"/>
    </source>
</evidence>
<evidence type="ECO:0000313" key="3">
    <source>
        <dbReference type="WBParaSite" id="Csp11.Scaffold495.g2193.t1"/>
    </source>
</evidence>
<keyword evidence="2" id="KW-1185">Reference proteome</keyword>
<name>A0A1I7T3Z1_9PELO</name>
<keyword evidence="1" id="KW-1133">Transmembrane helix</keyword>
<organism evidence="2 3">
    <name type="scientific">Caenorhabditis tropicalis</name>
    <dbReference type="NCBI Taxonomy" id="1561998"/>
    <lineage>
        <taxon>Eukaryota</taxon>
        <taxon>Metazoa</taxon>
        <taxon>Ecdysozoa</taxon>
        <taxon>Nematoda</taxon>
        <taxon>Chromadorea</taxon>
        <taxon>Rhabditida</taxon>
        <taxon>Rhabditina</taxon>
        <taxon>Rhabditomorpha</taxon>
        <taxon>Rhabditoidea</taxon>
        <taxon>Rhabditidae</taxon>
        <taxon>Peloderinae</taxon>
        <taxon>Caenorhabditis</taxon>
    </lineage>
</organism>
<dbReference type="eggNOG" id="ENOG502TFH9">
    <property type="taxonomic scope" value="Eukaryota"/>
</dbReference>
<feature type="transmembrane region" description="Helical" evidence="1">
    <location>
        <begin position="12"/>
        <end position="34"/>
    </location>
</feature>
<sequence length="151" mass="17845">MTLLHKSGNEKLDIIFGITTQILVFSNIPLMILAKSFSREMYRADVTVYDLGRKHQLLNSYEITRSFVFSMIANLIIQCFVLSLQYMHRVKHYFFSEDESAEMDFIVQIFFPKTKVDTIGMTNLDGKRIFQNPTQNDYFEQMKIAWTQEKF</sequence>
<dbReference type="WBParaSite" id="Csp11.Scaffold495.g2193.t1">
    <property type="protein sequence ID" value="Csp11.Scaffold495.g2193.t1"/>
    <property type="gene ID" value="Csp11.Scaffold495.g2193"/>
</dbReference>
<reference evidence="3" key="1">
    <citation type="submission" date="2016-11" db="UniProtKB">
        <authorList>
            <consortium name="WormBaseParasite"/>
        </authorList>
    </citation>
    <scope>IDENTIFICATION</scope>
</reference>
<proteinExistence type="predicted"/>